<sequence length="122" mass="13826">MSDSRRTFGRRLSISGKSESVLARRPRERRQLGGLVLVAIIKHAFIETMLDRKRIDHVENIAVFEMRIGQGEKRGPDDLLAGGLRTTHLNEIIKRLTRQPVHGAVHESLVDPLLFLHFVSSP</sequence>
<name>Q2JZZ8_RHIEC</name>
<geneLocation type="plasmid" evidence="1 2">
    <name>p42e</name>
</geneLocation>
<evidence type="ECO:0000313" key="1">
    <source>
        <dbReference type="EMBL" id="ABC93444.1"/>
    </source>
</evidence>
<evidence type="ECO:0000313" key="2">
    <source>
        <dbReference type="Proteomes" id="UP000001936"/>
    </source>
</evidence>
<dbReference type="KEGG" id="ret:RHE_PE00005"/>
<accession>Q2JZZ8</accession>
<dbReference type="AlphaFoldDB" id="Q2JZZ8"/>
<protein>
    <submittedName>
        <fullName evidence="1">Uncharacterized protein</fullName>
    </submittedName>
</protein>
<proteinExistence type="predicted"/>
<dbReference type="HOGENOM" id="CLU_2024844_0_0_5"/>
<dbReference type="EMBL" id="CP000137">
    <property type="protein sequence ID" value="ABC93444.1"/>
    <property type="molecule type" value="Genomic_DNA"/>
</dbReference>
<keyword evidence="1" id="KW-0614">Plasmid</keyword>
<gene>
    <name evidence="1" type="ordered locus">RHE_PE00005</name>
</gene>
<dbReference type="Proteomes" id="UP000001936">
    <property type="component" value="Plasmid p42e"/>
</dbReference>
<organism evidence="1 2">
    <name type="scientific">Rhizobium etli (strain ATCC 51251 / DSM 11541 / JCM 21823 / NBRC 15573 / CFN 42)</name>
    <dbReference type="NCBI Taxonomy" id="347834"/>
    <lineage>
        <taxon>Bacteria</taxon>
        <taxon>Pseudomonadati</taxon>
        <taxon>Pseudomonadota</taxon>
        <taxon>Alphaproteobacteria</taxon>
        <taxon>Hyphomicrobiales</taxon>
        <taxon>Rhizobiaceae</taxon>
        <taxon>Rhizobium/Agrobacterium group</taxon>
        <taxon>Rhizobium</taxon>
    </lineage>
</organism>
<keyword evidence="2" id="KW-1185">Reference proteome</keyword>
<reference evidence="1 2" key="1">
    <citation type="journal article" date="2006" name="Proc. Natl. Acad. Sci. U.S.A.">
        <title>The partitioned Rhizobium etli genome: genetic and metabolic redundancy in seven interacting replicons.</title>
        <authorList>
            <person name="Gonzalez V."/>
            <person name="Santamaria R.I."/>
            <person name="Bustos P."/>
            <person name="Hernandez-Gonzalez I."/>
            <person name="Medrano-Soto A."/>
            <person name="Moreno-Hagelsieb G."/>
            <person name="Janga S.C."/>
            <person name="Ramirez M.A."/>
            <person name="Jimenez-Jacinto V."/>
            <person name="Collado-Vides J."/>
            <person name="Davila G."/>
        </authorList>
    </citation>
    <scope>NUCLEOTIDE SEQUENCE [LARGE SCALE GENOMIC DNA]</scope>
    <source>
        <strain evidence="2">ATCC 51251 / DSM 11541 / JCM 21823 / NBRC 15573 / CFN 42</strain>
    </source>
</reference>